<evidence type="ECO:0000313" key="2">
    <source>
        <dbReference type="Proteomes" id="UP000315636"/>
    </source>
</evidence>
<dbReference type="AlphaFoldDB" id="A0A521CBW0"/>
<accession>A0A521CBW0</accession>
<gene>
    <name evidence="1" type="ORF">SAMN06264849_103249</name>
</gene>
<sequence length="50" mass="5959">MIDKTTVIIHSQLANMTLEKRREWFEREKEMGNPILKQISQAIRDCQTAR</sequence>
<organism evidence="1 2">
    <name type="scientific">Melghirimyces algeriensis</name>
    <dbReference type="NCBI Taxonomy" id="910412"/>
    <lineage>
        <taxon>Bacteria</taxon>
        <taxon>Bacillati</taxon>
        <taxon>Bacillota</taxon>
        <taxon>Bacilli</taxon>
        <taxon>Bacillales</taxon>
        <taxon>Thermoactinomycetaceae</taxon>
        <taxon>Melghirimyces</taxon>
    </lineage>
</organism>
<protein>
    <submittedName>
        <fullName evidence="1">Uncharacterized protein</fullName>
    </submittedName>
</protein>
<proteinExistence type="predicted"/>
<name>A0A521CBW0_9BACL</name>
<dbReference type="Proteomes" id="UP000315636">
    <property type="component" value="Unassembled WGS sequence"/>
</dbReference>
<dbReference type="RefSeq" id="WP_246064872.1">
    <property type="nucleotide sequence ID" value="NZ_FXTI01000003.1"/>
</dbReference>
<keyword evidence="2" id="KW-1185">Reference proteome</keyword>
<dbReference type="EMBL" id="FXTI01000003">
    <property type="protein sequence ID" value="SMO56919.1"/>
    <property type="molecule type" value="Genomic_DNA"/>
</dbReference>
<evidence type="ECO:0000313" key="1">
    <source>
        <dbReference type="EMBL" id="SMO56919.1"/>
    </source>
</evidence>
<reference evidence="1 2" key="1">
    <citation type="submission" date="2017-05" db="EMBL/GenBank/DDBJ databases">
        <authorList>
            <person name="Varghese N."/>
            <person name="Submissions S."/>
        </authorList>
    </citation>
    <scope>NUCLEOTIDE SEQUENCE [LARGE SCALE GENOMIC DNA]</scope>
    <source>
        <strain evidence="1 2">DSM 45474</strain>
    </source>
</reference>